<sequence length="316" mass="33200">MMVVFAHRESASTCLEEETMKRTIWVLMGILIFIPIRTDAQVATRCGDDDKLLPDQVVGRNAWARKCGYIDAARESMLNSMSSYQIFSNGCFKYPCAGRNSNCANFVPASAFSPCVAGLIKIGTCYAEALTLARAEAGQACGPPDPHAQAAGETAQGPGLVKWPVELGVCGDFICGVGEDFLTCPEDCGVAEYCGNGWCGLWENEATCPADCQCGDGICSGDESVDRCPMDCGCPAQCGNGVCNNNETPSTCPADCGTLCGDGVCNGGEDAYTCYLDCGSFCGDGICGLGEDRWSCPSDCGRPCVGKICPVPEIPL</sequence>
<name>Q1D185_MYXXD</name>
<dbReference type="AlphaFoldDB" id="Q1D185"/>
<dbReference type="Proteomes" id="UP000002402">
    <property type="component" value="Chromosome"/>
</dbReference>
<proteinExistence type="predicted"/>
<gene>
    <name evidence="1" type="ordered locus">MXAN_5445</name>
</gene>
<dbReference type="HOGENOM" id="CLU_879484_0_0_7"/>
<evidence type="ECO:0000313" key="2">
    <source>
        <dbReference type="Proteomes" id="UP000002402"/>
    </source>
</evidence>
<keyword evidence="2" id="KW-1185">Reference proteome</keyword>
<reference evidence="1 2" key="1">
    <citation type="journal article" date="2006" name="Proc. Natl. Acad. Sci. U.S.A.">
        <title>Evolution of sensory complexity recorded in a myxobacterial genome.</title>
        <authorList>
            <person name="Goldman B.S."/>
            <person name="Nierman W.C."/>
            <person name="Kaiser D."/>
            <person name="Slater S.C."/>
            <person name="Durkin A.S."/>
            <person name="Eisen J.A."/>
            <person name="Ronning C.M."/>
            <person name="Barbazuk W.B."/>
            <person name="Blanchard M."/>
            <person name="Field C."/>
            <person name="Halling C."/>
            <person name="Hinkle G."/>
            <person name="Iartchuk O."/>
            <person name="Kim H.S."/>
            <person name="Mackenzie C."/>
            <person name="Madupu R."/>
            <person name="Miller N."/>
            <person name="Shvartsbeyn A."/>
            <person name="Sullivan S.A."/>
            <person name="Vaudin M."/>
            <person name="Wiegand R."/>
            <person name="Kaplan H.B."/>
        </authorList>
    </citation>
    <scope>NUCLEOTIDE SEQUENCE [LARGE SCALE GENOMIC DNA]</scope>
    <source>
        <strain evidence="2">DK1622</strain>
    </source>
</reference>
<evidence type="ECO:0000313" key="1">
    <source>
        <dbReference type="EMBL" id="ABF92164.1"/>
    </source>
</evidence>
<dbReference type="EMBL" id="CP000113">
    <property type="protein sequence ID" value="ABF92164.1"/>
    <property type="molecule type" value="Genomic_DNA"/>
</dbReference>
<dbReference type="STRING" id="246197.MXAN_5445"/>
<protein>
    <submittedName>
        <fullName evidence="1">Uncharacterized protein</fullName>
    </submittedName>
</protein>
<dbReference type="EnsemblBacteria" id="ABF92164">
    <property type="protein sequence ID" value="ABF92164"/>
    <property type="gene ID" value="MXAN_5445"/>
</dbReference>
<dbReference type="KEGG" id="mxa:MXAN_5445"/>
<dbReference type="eggNOG" id="COG3591">
    <property type="taxonomic scope" value="Bacteria"/>
</dbReference>
<organism evidence="1 2">
    <name type="scientific">Myxococcus xanthus (strain DK1622)</name>
    <dbReference type="NCBI Taxonomy" id="246197"/>
    <lineage>
        <taxon>Bacteria</taxon>
        <taxon>Pseudomonadati</taxon>
        <taxon>Myxococcota</taxon>
        <taxon>Myxococcia</taxon>
        <taxon>Myxococcales</taxon>
        <taxon>Cystobacterineae</taxon>
        <taxon>Myxococcaceae</taxon>
        <taxon>Myxococcus</taxon>
    </lineage>
</organism>
<accession>Q1D185</accession>